<proteinExistence type="predicted"/>
<protein>
    <submittedName>
        <fullName evidence="1">Uncharacterized protein</fullName>
    </submittedName>
</protein>
<dbReference type="AlphaFoldDB" id="A0A699U7Q7"/>
<dbReference type="EMBL" id="BKCJ011305118">
    <property type="protein sequence ID" value="GFD18091.1"/>
    <property type="molecule type" value="Genomic_DNA"/>
</dbReference>
<sequence>MHDPMKPKVLVPGMYAFDFESIPPQNRNNKEVHLDYLKHLKKSVKTIRKIIEEAMAEKPLDNSLASACLYTNTLRNCLKAELKAE</sequence>
<organism evidence="1">
    <name type="scientific">Tanacetum cinerariifolium</name>
    <name type="common">Dalmatian daisy</name>
    <name type="synonym">Chrysanthemum cinerariifolium</name>
    <dbReference type="NCBI Taxonomy" id="118510"/>
    <lineage>
        <taxon>Eukaryota</taxon>
        <taxon>Viridiplantae</taxon>
        <taxon>Streptophyta</taxon>
        <taxon>Embryophyta</taxon>
        <taxon>Tracheophyta</taxon>
        <taxon>Spermatophyta</taxon>
        <taxon>Magnoliopsida</taxon>
        <taxon>eudicotyledons</taxon>
        <taxon>Gunneridae</taxon>
        <taxon>Pentapetalae</taxon>
        <taxon>asterids</taxon>
        <taxon>campanulids</taxon>
        <taxon>Asterales</taxon>
        <taxon>Asteraceae</taxon>
        <taxon>Asteroideae</taxon>
        <taxon>Anthemideae</taxon>
        <taxon>Anthemidinae</taxon>
        <taxon>Tanacetum</taxon>
    </lineage>
</organism>
<gene>
    <name evidence="1" type="ORF">Tci_890060</name>
</gene>
<name>A0A699U7Q7_TANCI</name>
<reference evidence="1" key="1">
    <citation type="journal article" date="2019" name="Sci. Rep.">
        <title>Draft genome of Tanacetum cinerariifolium, the natural source of mosquito coil.</title>
        <authorList>
            <person name="Yamashiro T."/>
            <person name="Shiraishi A."/>
            <person name="Satake H."/>
            <person name="Nakayama K."/>
        </authorList>
    </citation>
    <scope>NUCLEOTIDE SEQUENCE</scope>
</reference>
<comment type="caution">
    <text evidence="1">The sequence shown here is derived from an EMBL/GenBank/DDBJ whole genome shotgun (WGS) entry which is preliminary data.</text>
</comment>
<accession>A0A699U7Q7</accession>
<feature type="non-terminal residue" evidence="1">
    <location>
        <position position="85"/>
    </location>
</feature>
<evidence type="ECO:0000313" key="1">
    <source>
        <dbReference type="EMBL" id="GFD18091.1"/>
    </source>
</evidence>